<evidence type="ECO:0000313" key="6">
    <source>
        <dbReference type="EMBL" id="TQJ11793.1"/>
    </source>
</evidence>
<keyword evidence="7" id="KW-1185">Reference proteome</keyword>
<dbReference type="InterPro" id="IPR050306">
    <property type="entry name" value="PfkB_Carbo_kinase"/>
</dbReference>
<dbReference type="Gene3D" id="3.40.1190.20">
    <property type="match status" value="1"/>
</dbReference>
<feature type="compositionally biased region" description="Low complexity" evidence="4">
    <location>
        <begin position="193"/>
        <end position="228"/>
    </location>
</feature>
<evidence type="ECO:0000259" key="5">
    <source>
        <dbReference type="Pfam" id="PF00294"/>
    </source>
</evidence>
<organism evidence="6 7">
    <name type="scientific">Kribbella jejuensis</name>
    <dbReference type="NCBI Taxonomy" id="236068"/>
    <lineage>
        <taxon>Bacteria</taxon>
        <taxon>Bacillati</taxon>
        <taxon>Actinomycetota</taxon>
        <taxon>Actinomycetes</taxon>
        <taxon>Propionibacteriales</taxon>
        <taxon>Kribbellaceae</taxon>
        <taxon>Kribbella</taxon>
    </lineage>
</organism>
<dbReference type="InterPro" id="IPR011611">
    <property type="entry name" value="PfkB_dom"/>
</dbReference>
<comment type="caution">
    <text evidence="6">The sequence shown here is derived from an EMBL/GenBank/DDBJ whole genome shotgun (WGS) entry which is preliminary data.</text>
</comment>
<dbReference type="Gene3D" id="3.40.1190.30">
    <property type="match status" value="1"/>
</dbReference>
<dbReference type="OrthoDB" id="9792663at2"/>
<protein>
    <submittedName>
        <fullName evidence="6">5-dehydro-2-deoxygluconokinase</fullName>
    </submittedName>
</protein>
<evidence type="ECO:0000313" key="7">
    <source>
        <dbReference type="Proteomes" id="UP000316298"/>
    </source>
</evidence>
<feature type="domain" description="Carbohydrate kinase PfkB" evidence="5">
    <location>
        <begin position="8"/>
        <end position="164"/>
    </location>
</feature>
<dbReference type="Pfam" id="PF00294">
    <property type="entry name" value="PfkB"/>
    <property type="match status" value="2"/>
</dbReference>
<name>A0A542E901_9ACTN</name>
<sequence>MVDDAQLDVLTIGRIGVDLYPLQLGTHLEDVTSFGKFLGGSATNVAVAAARHGRRSAVISRTGNDPFGTFIHRTLGELGVDDRFVTPVDGLPTPITFCEIFPPDNFPLYFYRFPKAPDLVINPSELDLTAIRNARIYWSTVTGLSAEPSRSAHFTAWQARGHVTSTPPTATTGIPAPSTPSDPPPAAPPALPGPSGADFAAGAPVGQPPAGAGVAGAASSGAPSSGVPFDPGPQFTVLDLDYRPMFWADPSEAHEQVSRALEYCSVAVGNREECEVAVGETDPDKAAQALLDRGLELAVVKQGPRGTLARTRDERVEVPPYPVEVVNGLGAGDGFGGALCHGLLAGWPLEKIIRFANTAGAIVASRLECSTAMPTTAEVLSHLRAEA</sequence>
<feature type="region of interest" description="Disordered" evidence="4">
    <location>
        <begin position="163"/>
        <end position="230"/>
    </location>
</feature>
<dbReference type="RefSeq" id="WP_141858706.1">
    <property type="nucleotide sequence ID" value="NZ_BAAAKA010000059.1"/>
</dbReference>
<evidence type="ECO:0000256" key="1">
    <source>
        <dbReference type="ARBA" id="ARBA00010688"/>
    </source>
</evidence>
<feature type="domain" description="Carbohydrate kinase PfkB" evidence="5">
    <location>
        <begin position="239"/>
        <end position="375"/>
    </location>
</feature>
<keyword evidence="2" id="KW-0808">Transferase</keyword>
<dbReference type="EMBL" id="VFMM01000002">
    <property type="protein sequence ID" value="TQJ11793.1"/>
    <property type="molecule type" value="Genomic_DNA"/>
</dbReference>
<feature type="compositionally biased region" description="Low complexity" evidence="4">
    <location>
        <begin position="164"/>
        <end position="176"/>
    </location>
</feature>
<proteinExistence type="inferred from homology"/>
<reference evidence="6 7" key="1">
    <citation type="submission" date="2019-06" db="EMBL/GenBank/DDBJ databases">
        <title>Sequencing the genomes of 1000 actinobacteria strains.</title>
        <authorList>
            <person name="Klenk H.-P."/>
        </authorList>
    </citation>
    <scope>NUCLEOTIDE SEQUENCE [LARGE SCALE GENOMIC DNA]</scope>
    <source>
        <strain evidence="6 7">DSM 17305</strain>
    </source>
</reference>
<dbReference type="GO" id="GO:0016301">
    <property type="term" value="F:kinase activity"/>
    <property type="evidence" value="ECO:0007669"/>
    <property type="project" value="UniProtKB-KW"/>
</dbReference>
<dbReference type="Proteomes" id="UP000316298">
    <property type="component" value="Unassembled WGS sequence"/>
</dbReference>
<evidence type="ECO:0000256" key="4">
    <source>
        <dbReference type="SAM" id="MobiDB-lite"/>
    </source>
</evidence>
<keyword evidence="3 6" id="KW-0418">Kinase</keyword>
<gene>
    <name evidence="6" type="ORF">FB475_4716</name>
</gene>
<comment type="similarity">
    <text evidence="1">Belongs to the carbohydrate kinase PfkB family.</text>
</comment>
<dbReference type="InterPro" id="IPR029056">
    <property type="entry name" value="Ribokinase-like"/>
</dbReference>
<dbReference type="AlphaFoldDB" id="A0A542E901"/>
<dbReference type="PANTHER" id="PTHR43085">
    <property type="entry name" value="HEXOKINASE FAMILY MEMBER"/>
    <property type="match status" value="1"/>
</dbReference>
<feature type="compositionally biased region" description="Pro residues" evidence="4">
    <location>
        <begin position="177"/>
        <end position="192"/>
    </location>
</feature>
<dbReference type="SUPFAM" id="SSF53613">
    <property type="entry name" value="Ribokinase-like"/>
    <property type="match status" value="2"/>
</dbReference>
<evidence type="ECO:0000256" key="2">
    <source>
        <dbReference type="ARBA" id="ARBA00022679"/>
    </source>
</evidence>
<dbReference type="CDD" id="cd01166">
    <property type="entry name" value="KdgK"/>
    <property type="match status" value="1"/>
</dbReference>
<dbReference type="PANTHER" id="PTHR43085:SF49">
    <property type="entry name" value="5-DEHYDRO-2-DEOXYGLUCONOKINASE"/>
    <property type="match status" value="1"/>
</dbReference>
<accession>A0A542E901</accession>
<evidence type="ECO:0000256" key="3">
    <source>
        <dbReference type="ARBA" id="ARBA00022777"/>
    </source>
</evidence>